<keyword evidence="2" id="KW-0472">Membrane</keyword>
<protein>
    <submittedName>
        <fullName evidence="3">Uncharacterized protein</fullName>
    </submittedName>
</protein>
<proteinExistence type="predicted"/>
<dbReference type="AlphaFoldDB" id="A0AA37M649"/>
<dbReference type="Proteomes" id="UP001055286">
    <property type="component" value="Unassembled WGS sequence"/>
</dbReference>
<evidence type="ECO:0000256" key="1">
    <source>
        <dbReference type="SAM" id="MobiDB-lite"/>
    </source>
</evidence>
<evidence type="ECO:0000313" key="3">
    <source>
        <dbReference type="EMBL" id="GJD64210.1"/>
    </source>
</evidence>
<gene>
    <name evidence="3" type="ORF">MPEAHAMD_4387</name>
</gene>
<sequence length="160" mass="16840">MSGAERPGGLAISREWQLSARRVFWITTLICLGLPLLGIVAVTRPGFHYKSEQTMVLGMASFLIPAWIVLGGLSALVGFGLRVHAEPVMAAPAAPPPPPEPASAPAPPPRRRGRPVLMGTASFLTCLVLTLFLSGGRELAAALATAFVAACFAVRGEWRA</sequence>
<dbReference type="EMBL" id="BPQJ01000022">
    <property type="protein sequence ID" value="GJD64210.1"/>
    <property type="molecule type" value="Genomic_DNA"/>
</dbReference>
<organism evidence="3 4">
    <name type="scientific">Methylobacterium frigidaeris</name>
    <dbReference type="NCBI Taxonomy" id="2038277"/>
    <lineage>
        <taxon>Bacteria</taxon>
        <taxon>Pseudomonadati</taxon>
        <taxon>Pseudomonadota</taxon>
        <taxon>Alphaproteobacteria</taxon>
        <taxon>Hyphomicrobiales</taxon>
        <taxon>Methylobacteriaceae</taxon>
        <taxon>Methylobacterium</taxon>
    </lineage>
</organism>
<feature type="transmembrane region" description="Helical" evidence="2">
    <location>
        <begin position="55"/>
        <end position="79"/>
    </location>
</feature>
<evidence type="ECO:0000313" key="4">
    <source>
        <dbReference type="Proteomes" id="UP001055286"/>
    </source>
</evidence>
<keyword evidence="4" id="KW-1185">Reference proteome</keyword>
<keyword evidence="2" id="KW-0812">Transmembrane</keyword>
<feature type="transmembrane region" description="Helical" evidence="2">
    <location>
        <begin position="116"/>
        <end position="133"/>
    </location>
</feature>
<keyword evidence="2" id="KW-1133">Transmembrane helix</keyword>
<reference evidence="3" key="1">
    <citation type="journal article" date="2016" name="Front. Microbiol.">
        <title>Genome Sequence of the Piezophilic, Mesophilic Sulfate-Reducing Bacterium Desulfovibrio indicus J2T.</title>
        <authorList>
            <person name="Cao J."/>
            <person name="Maignien L."/>
            <person name="Shao Z."/>
            <person name="Alain K."/>
            <person name="Jebbar M."/>
        </authorList>
    </citation>
    <scope>NUCLEOTIDE SEQUENCE</scope>
    <source>
        <strain evidence="3">JCM 32048</strain>
    </source>
</reference>
<evidence type="ECO:0000256" key="2">
    <source>
        <dbReference type="SAM" id="Phobius"/>
    </source>
</evidence>
<comment type="caution">
    <text evidence="3">The sequence shown here is derived from an EMBL/GenBank/DDBJ whole genome shotgun (WGS) entry which is preliminary data.</text>
</comment>
<feature type="transmembrane region" description="Helical" evidence="2">
    <location>
        <begin position="139"/>
        <end position="158"/>
    </location>
</feature>
<reference evidence="3" key="2">
    <citation type="submission" date="2021-08" db="EMBL/GenBank/DDBJ databases">
        <authorList>
            <person name="Tani A."/>
            <person name="Ola A."/>
            <person name="Ogura Y."/>
            <person name="Katsura K."/>
            <person name="Hayashi T."/>
        </authorList>
    </citation>
    <scope>NUCLEOTIDE SEQUENCE</scope>
    <source>
        <strain evidence="3">JCM 32048</strain>
    </source>
</reference>
<accession>A0AA37M649</accession>
<feature type="compositionally biased region" description="Pro residues" evidence="1">
    <location>
        <begin position="93"/>
        <end position="108"/>
    </location>
</feature>
<feature type="region of interest" description="Disordered" evidence="1">
    <location>
        <begin position="91"/>
        <end position="111"/>
    </location>
</feature>
<name>A0AA37M649_9HYPH</name>
<feature type="transmembrane region" description="Helical" evidence="2">
    <location>
        <begin position="23"/>
        <end position="43"/>
    </location>
</feature>